<dbReference type="SUPFAM" id="SSF52540">
    <property type="entry name" value="P-loop containing nucleoside triphosphate hydrolases"/>
    <property type="match status" value="1"/>
</dbReference>
<name>A0A381RWZ9_9ZZZZ</name>
<dbReference type="GO" id="GO:0006233">
    <property type="term" value="P:dTDP biosynthetic process"/>
    <property type="evidence" value="ECO:0007669"/>
    <property type="project" value="InterPro"/>
</dbReference>
<keyword evidence="4" id="KW-0545">Nucleotide biosynthesis</keyword>
<dbReference type="GO" id="GO:0005829">
    <property type="term" value="C:cytosol"/>
    <property type="evidence" value="ECO:0007669"/>
    <property type="project" value="TreeGrafter"/>
</dbReference>
<reference evidence="10" key="1">
    <citation type="submission" date="2018-05" db="EMBL/GenBank/DDBJ databases">
        <authorList>
            <person name="Lanie J.A."/>
            <person name="Ng W.-L."/>
            <person name="Kazmierczak K.M."/>
            <person name="Andrzejewski T.M."/>
            <person name="Davidsen T.M."/>
            <person name="Wayne K.J."/>
            <person name="Tettelin H."/>
            <person name="Glass J.I."/>
            <person name="Rusch D."/>
            <person name="Podicherti R."/>
            <person name="Tsui H.-C.T."/>
            <person name="Winkler M.E."/>
        </authorList>
    </citation>
    <scope>NUCLEOTIDE SEQUENCE</scope>
</reference>
<evidence type="ECO:0000256" key="1">
    <source>
        <dbReference type="ARBA" id="ARBA00009776"/>
    </source>
</evidence>
<protein>
    <recommendedName>
        <fullName evidence="2">dTMP kinase</fullName>
        <ecNumber evidence="2">2.7.4.9</ecNumber>
    </recommendedName>
</protein>
<keyword evidence="7" id="KW-0067">ATP-binding</keyword>
<dbReference type="CDD" id="cd01672">
    <property type="entry name" value="TMPK"/>
    <property type="match status" value="1"/>
</dbReference>
<dbReference type="HAMAP" id="MF_00165">
    <property type="entry name" value="Thymidylate_kinase"/>
    <property type="match status" value="1"/>
</dbReference>
<dbReference type="EMBL" id="UINC01002408">
    <property type="protein sequence ID" value="SUZ96360.1"/>
    <property type="molecule type" value="Genomic_DNA"/>
</dbReference>
<feature type="domain" description="Thymidylate kinase-like" evidence="9">
    <location>
        <begin position="2"/>
        <end position="172"/>
    </location>
</feature>
<comment type="catalytic activity">
    <reaction evidence="8">
        <text>dTMP + ATP = dTDP + ADP</text>
        <dbReference type="Rhea" id="RHEA:13517"/>
        <dbReference type="ChEBI" id="CHEBI:30616"/>
        <dbReference type="ChEBI" id="CHEBI:58369"/>
        <dbReference type="ChEBI" id="CHEBI:63528"/>
        <dbReference type="ChEBI" id="CHEBI:456216"/>
        <dbReference type="EC" id="2.7.4.9"/>
    </reaction>
</comment>
<evidence type="ECO:0000259" key="9">
    <source>
        <dbReference type="Pfam" id="PF02223"/>
    </source>
</evidence>
<evidence type="ECO:0000256" key="4">
    <source>
        <dbReference type="ARBA" id="ARBA00022727"/>
    </source>
</evidence>
<dbReference type="Gene3D" id="3.40.50.300">
    <property type="entry name" value="P-loop containing nucleotide triphosphate hydrolases"/>
    <property type="match status" value="1"/>
</dbReference>
<evidence type="ECO:0000256" key="6">
    <source>
        <dbReference type="ARBA" id="ARBA00022777"/>
    </source>
</evidence>
<evidence type="ECO:0000256" key="7">
    <source>
        <dbReference type="ARBA" id="ARBA00022840"/>
    </source>
</evidence>
<accession>A0A381RWZ9</accession>
<evidence type="ECO:0000256" key="8">
    <source>
        <dbReference type="ARBA" id="ARBA00048743"/>
    </source>
</evidence>
<proteinExistence type="inferred from homology"/>
<dbReference type="GO" id="GO:0006227">
    <property type="term" value="P:dUDP biosynthetic process"/>
    <property type="evidence" value="ECO:0007669"/>
    <property type="project" value="TreeGrafter"/>
</dbReference>
<dbReference type="FunFam" id="3.40.50.300:FF:000225">
    <property type="entry name" value="Thymidylate kinase"/>
    <property type="match status" value="1"/>
</dbReference>
<organism evidence="10">
    <name type="scientific">marine metagenome</name>
    <dbReference type="NCBI Taxonomy" id="408172"/>
    <lineage>
        <taxon>unclassified sequences</taxon>
        <taxon>metagenomes</taxon>
        <taxon>ecological metagenomes</taxon>
    </lineage>
</organism>
<dbReference type="GO" id="GO:0006235">
    <property type="term" value="P:dTTP biosynthetic process"/>
    <property type="evidence" value="ECO:0007669"/>
    <property type="project" value="TreeGrafter"/>
</dbReference>
<evidence type="ECO:0000256" key="3">
    <source>
        <dbReference type="ARBA" id="ARBA00022679"/>
    </source>
</evidence>
<keyword evidence="3" id="KW-0808">Transferase</keyword>
<evidence type="ECO:0000256" key="2">
    <source>
        <dbReference type="ARBA" id="ARBA00012980"/>
    </source>
</evidence>
<dbReference type="AlphaFoldDB" id="A0A381RWZ9"/>
<dbReference type="Pfam" id="PF02223">
    <property type="entry name" value="Thymidylate_kin"/>
    <property type="match status" value="1"/>
</dbReference>
<gene>
    <name evidence="10" type="ORF">METZ01_LOCUS49214</name>
</gene>
<dbReference type="InterPro" id="IPR018094">
    <property type="entry name" value="Thymidylate_kinase"/>
</dbReference>
<dbReference type="InterPro" id="IPR039430">
    <property type="entry name" value="Thymidylate_kin-like_dom"/>
</dbReference>
<comment type="similarity">
    <text evidence="1">Belongs to the thymidylate kinase family.</text>
</comment>
<dbReference type="PANTHER" id="PTHR10344:SF4">
    <property type="entry name" value="UMP-CMP KINASE 2, MITOCHONDRIAL"/>
    <property type="match status" value="1"/>
</dbReference>
<dbReference type="EC" id="2.7.4.9" evidence="2"/>
<dbReference type="GO" id="GO:0005524">
    <property type="term" value="F:ATP binding"/>
    <property type="evidence" value="ECO:0007669"/>
    <property type="project" value="UniProtKB-KW"/>
</dbReference>
<evidence type="ECO:0000256" key="5">
    <source>
        <dbReference type="ARBA" id="ARBA00022741"/>
    </source>
</evidence>
<keyword evidence="5" id="KW-0547">Nucleotide-binding</keyword>
<dbReference type="GO" id="GO:0004798">
    <property type="term" value="F:dTMP kinase activity"/>
    <property type="evidence" value="ECO:0007669"/>
    <property type="project" value="UniProtKB-EC"/>
</dbReference>
<dbReference type="NCBIfam" id="TIGR00041">
    <property type="entry name" value="DTMP_kinase"/>
    <property type="match status" value="1"/>
</dbReference>
<keyword evidence="6" id="KW-0418">Kinase</keyword>
<dbReference type="InterPro" id="IPR027417">
    <property type="entry name" value="P-loop_NTPase"/>
</dbReference>
<evidence type="ECO:0000313" key="10">
    <source>
        <dbReference type="EMBL" id="SUZ96360.1"/>
    </source>
</evidence>
<sequence length="184" mass="21566">MDRLIQEGQEGILVREPGGTPISEAIRHVLLTKGNRQMVARTEALLMTASRSQLTKEVILPNLEQNRWVIADRYADSTLAYQGGGRELNLDWLQDLNKFATYDLEPNVTFVIDILPKEALRRREQTEDRIEEEGIAFQKRVRRTYLDLAQQYSDRIIVIDGYKSREIIQNNIWDEIKRRYFLTQ</sequence>
<dbReference type="PANTHER" id="PTHR10344">
    <property type="entry name" value="THYMIDYLATE KINASE"/>
    <property type="match status" value="1"/>
</dbReference>